<protein>
    <submittedName>
        <fullName evidence="5">3-beta hydroxysteroid dehydrogenase/isomerase</fullName>
    </submittedName>
</protein>
<keyword evidence="3" id="KW-1133">Transmembrane helix</keyword>
<evidence type="ECO:0000256" key="1">
    <source>
        <dbReference type="ARBA" id="ARBA00022857"/>
    </source>
</evidence>
<accession>A0AAN8W0H8</accession>
<feature type="domain" description="3-beta hydroxysteroid dehydrogenase/isomerase" evidence="4">
    <location>
        <begin position="23"/>
        <end position="130"/>
    </location>
</feature>
<dbReference type="PANTHER" id="PTHR10366">
    <property type="entry name" value="NAD DEPENDENT EPIMERASE/DEHYDRATASE"/>
    <property type="match status" value="1"/>
</dbReference>
<feature type="transmembrane region" description="Helical" evidence="3">
    <location>
        <begin position="167"/>
        <end position="187"/>
    </location>
</feature>
<dbReference type="InterPro" id="IPR036291">
    <property type="entry name" value="NAD(P)-bd_dom_sf"/>
</dbReference>
<evidence type="ECO:0000313" key="5">
    <source>
        <dbReference type="EMBL" id="KAK6939176.1"/>
    </source>
</evidence>
<dbReference type="SUPFAM" id="SSF51735">
    <property type="entry name" value="NAD(P)-binding Rossmann-fold domains"/>
    <property type="match status" value="1"/>
</dbReference>
<dbReference type="AlphaFoldDB" id="A0AAN8W0H8"/>
<gene>
    <name evidence="5" type="ORF">RJ641_028707</name>
</gene>
<keyword evidence="2" id="KW-0560">Oxidoreductase</keyword>
<dbReference type="InterPro" id="IPR002225">
    <property type="entry name" value="3Beta_OHSteriod_DH/Estase"/>
</dbReference>
<dbReference type="Proteomes" id="UP001370490">
    <property type="component" value="Unassembled WGS sequence"/>
</dbReference>
<keyword evidence="3" id="KW-0812">Transmembrane</keyword>
<dbReference type="Gene3D" id="3.40.50.720">
    <property type="entry name" value="NAD(P)-binding Rossmann-like Domain"/>
    <property type="match status" value="1"/>
</dbReference>
<dbReference type="InterPro" id="IPR050425">
    <property type="entry name" value="NAD(P)_dehydrat-like"/>
</dbReference>
<dbReference type="Pfam" id="PF01073">
    <property type="entry name" value="3Beta_HSD"/>
    <property type="match status" value="1"/>
</dbReference>
<evidence type="ECO:0000256" key="3">
    <source>
        <dbReference type="SAM" id="Phobius"/>
    </source>
</evidence>
<organism evidence="5 6">
    <name type="scientific">Dillenia turbinata</name>
    <dbReference type="NCBI Taxonomy" id="194707"/>
    <lineage>
        <taxon>Eukaryota</taxon>
        <taxon>Viridiplantae</taxon>
        <taxon>Streptophyta</taxon>
        <taxon>Embryophyta</taxon>
        <taxon>Tracheophyta</taxon>
        <taxon>Spermatophyta</taxon>
        <taxon>Magnoliopsida</taxon>
        <taxon>eudicotyledons</taxon>
        <taxon>Gunneridae</taxon>
        <taxon>Pentapetalae</taxon>
        <taxon>Dilleniales</taxon>
        <taxon>Dilleniaceae</taxon>
        <taxon>Dillenia</taxon>
    </lineage>
</organism>
<evidence type="ECO:0000256" key="2">
    <source>
        <dbReference type="ARBA" id="ARBA00023002"/>
    </source>
</evidence>
<comment type="caution">
    <text evidence="5">The sequence shown here is derived from an EMBL/GenBank/DDBJ whole genome shotgun (WGS) entry which is preliminary data.</text>
</comment>
<keyword evidence="3" id="KW-0472">Membrane</keyword>
<dbReference type="GO" id="GO:0016616">
    <property type="term" value="F:oxidoreductase activity, acting on the CH-OH group of donors, NAD or NADP as acceptor"/>
    <property type="evidence" value="ECO:0007669"/>
    <property type="project" value="InterPro"/>
</dbReference>
<dbReference type="PANTHER" id="PTHR10366:SF776">
    <property type="entry name" value="NAD(P)-BINDING ROSSMANN-FOLD SUPERFAMILY PROTEIN"/>
    <property type="match status" value="1"/>
</dbReference>
<dbReference type="GO" id="GO:0006694">
    <property type="term" value="P:steroid biosynthetic process"/>
    <property type="evidence" value="ECO:0007669"/>
    <property type="project" value="InterPro"/>
</dbReference>
<name>A0AAN8W0H8_9MAGN</name>
<keyword evidence="1" id="KW-0521">NADP</keyword>
<evidence type="ECO:0000259" key="4">
    <source>
        <dbReference type="Pfam" id="PF01073"/>
    </source>
</evidence>
<keyword evidence="6" id="KW-1185">Reference proteome</keyword>
<reference evidence="5 6" key="1">
    <citation type="submission" date="2023-12" db="EMBL/GenBank/DDBJ databases">
        <title>A high-quality genome assembly for Dillenia turbinata (Dilleniales).</title>
        <authorList>
            <person name="Chanderbali A."/>
        </authorList>
    </citation>
    <scope>NUCLEOTIDE SEQUENCE [LARGE SCALE GENOMIC DNA]</scope>
    <source>
        <strain evidence="5">LSX21</strain>
        <tissue evidence="5">Leaf</tissue>
    </source>
</reference>
<dbReference type="EMBL" id="JBAMMX010000005">
    <property type="protein sequence ID" value="KAK6939176.1"/>
    <property type="molecule type" value="Genomic_DNA"/>
</dbReference>
<proteinExistence type="predicted"/>
<sequence length="234" mass="26614">MPEKGRVCVTGAKLVIRKSEALQFKADLLDYDSLFAAIKGCDGVFNVAIPVPPTHVFELIQPAVNGTLSVLKACSDERIKRFIYVSTTGAVNLNPSWPKGRVKDENCWYDKDHCKAINNWYCLSKTEAESKSFEYAKESKLDVWKLCYGHTKNQKLREDTYRIDDRLGFLLIKTVLFLSPLFANLFACIGCFTKASDEEKVSSNKLQRLEWSYRPLEETLVDSIKSYTEACLLN</sequence>
<evidence type="ECO:0000313" key="6">
    <source>
        <dbReference type="Proteomes" id="UP001370490"/>
    </source>
</evidence>